<evidence type="ECO:0008006" key="4">
    <source>
        <dbReference type="Google" id="ProtNLM"/>
    </source>
</evidence>
<name>A0A7K0FQ97_9SPHI</name>
<gene>
    <name evidence="2" type="ORF">GJJ64_13085</name>
</gene>
<evidence type="ECO:0000256" key="1">
    <source>
        <dbReference type="SAM" id="SignalP"/>
    </source>
</evidence>
<sequence length="327" mass="34202">MKKLLSIISFIGITCLSAIAQNNGDYRSAASGLWGSASTWERFTGGNWSAAAAKPGASSNVTVRSGHVVTLDAGTNISNLTIEKGAQVNSNAVFPNSFFIRVGAAGQAGAAANTGIIKNDGILGSVSDSTFTITLEMPLQCANFKLTGSGTTQILRMRPLPGNTNPLNVEIDQNINFMHNNIALSAYINYANSLPEENVTFTINKDKVVKFVNPNGAFHLGSNKTPNQGGNYTYNIAGTLDLSACTKTSFLVPLTANANSTTTLNVSGLLKLGTGFSVDNPEATEQSGKLALNILDGGVIDATSLKLKSTLPATKFKIAPTGTFKSK</sequence>
<feature type="chain" id="PRO_5029473148" description="T9SS C-terminal target domain-containing protein" evidence="1">
    <location>
        <begin position="21"/>
        <end position="327"/>
    </location>
</feature>
<keyword evidence="3" id="KW-1185">Reference proteome</keyword>
<evidence type="ECO:0000313" key="3">
    <source>
        <dbReference type="Proteomes" id="UP000462931"/>
    </source>
</evidence>
<proteinExistence type="predicted"/>
<organism evidence="2 3">
    <name type="scientific">Pedobacter puniceum</name>
    <dbReference type="NCBI Taxonomy" id="2666136"/>
    <lineage>
        <taxon>Bacteria</taxon>
        <taxon>Pseudomonadati</taxon>
        <taxon>Bacteroidota</taxon>
        <taxon>Sphingobacteriia</taxon>
        <taxon>Sphingobacteriales</taxon>
        <taxon>Sphingobacteriaceae</taxon>
        <taxon>Pedobacter</taxon>
    </lineage>
</organism>
<feature type="signal peptide" evidence="1">
    <location>
        <begin position="1"/>
        <end position="20"/>
    </location>
</feature>
<evidence type="ECO:0000313" key="2">
    <source>
        <dbReference type="EMBL" id="MRX48126.1"/>
    </source>
</evidence>
<accession>A0A7K0FQ97</accession>
<dbReference type="Proteomes" id="UP000462931">
    <property type="component" value="Unassembled WGS sequence"/>
</dbReference>
<protein>
    <recommendedName>
        <fullName evidence="4">T9SS C-terminal target domain-containing protein</fullName>
    </recommendedName>
</protein>
<reference evidence="2 3" key="1">
    <citation type="submission" date="2019-11" db="EMBL/GenBank/DDBJ databases">
        <authorList>
            <person name="Cheng Q."/>
            <person name="Yang Z."/>
        </authorList>
    </citation>
    <scope>NUCLEOTIDE SEQUENCE [LARGE SCALE GENOMIC DNA]</scope>
    <source>
        <strain evidence="2 3">HX-22-1</strain>
    </source>
</reference>
<keyword evidence="1" id="KW-0732">Signal</keyword>
<comment type="caution">
    <text evidence="2">The sequence shown here is derived from an EMBL/GenBank/DDBJ whole genome shotgun (WGS) entry which is preliminary data.</text>
</comment>
<dbReference type="RefSeq" id="WP_154288220.1">
    <property type="nucleotide sequence ID" value="NZ_WKJI01000003.1"/>
</dbReference>
<dbReference type="EMBL" id="WKJI01000003">
    <property type="protein sequence ID" value="MRX48126.1"/>
    <property type="molecule type" value="Genomic_DNA"/>
</dbReference>
<dbReference type="AlphaFoldDB" id="A0A7K0FQ97"/>